<keyword evidence="3" id="KW-1185">Reference proteome</keyword>
<dbReference type="InterPro" id="IPR050983">
    <property type="entry name" value="GST_Omega/HSP26"/>
</dbReference>
<sequence>MKLWYSTTSPFARKVSVVIKHHQLEQQIEMCSISSSFDPNSPHNQDNPLGRIPVLQRNCGRWLFGSLLIAEYLDQKGAKAPLTPKEGKARWNTLALHNLVDGILENTLPMIAEKMLRPEEEWWINRHKQLMDRNIKSFTQLECSLEEFGFELNIGTLTAVCMIDWWQFRMEKLGYDLAKNHPKLTAWASEMNAMHTVLAETKPAL</sequence>
<dbReference type="EMBL" id="SLXJ01000006">
    <property type="protein sequence ID" value="TCP17339.1"/>
    <property type="molecule type" value="Genomic_DNA"/>
</dbReference>
<dbReference type="Pfam" id="PF13409">
    <property type="entry name" value="GST_N_2"/>
    <property type="match status" value="1"/>
</dbReference>
<dbReference type="OrthoDB" id="8634103at2"/>
<dbReference type="AlphaFoldDB" id="A0A4R2N8Q3"/>
<dbReference type="GO" id="GO:0005737">
    <property type="term" value="C:cytoplasm"/>
    <property type="evidence" value="ECO:0007669"/>
    <property type="project" value="TreeGrafter"/>
</dbReference>
<dbReference type="RefSeq" id="WP_132501269.1">
    <property type="nucleotide sequence ID" value="NZ_LVXA01000001.1"/>
</dbReference>
<dbReference type="Proteomes" id="UP000295537">
    <property type="component" value="Unassembled WGS sequence"/>
</dbReference>
<dbReference type="CDD" id="cd03049">
    <property type="entry name" value="GST_N_3"/>
    <property type="match status" value="1"/>
</dbReference>
<reference evidence="2 3" key="1">
    <citation type="submission" date="2019-03" db="EMBL/GenBank/DDBJ databases">
        <title>Genomic Encyclopedia of Type Strains, Phase IV (KMG-IV): sequencing the most valuable type-strain genomes for metagenomic binning, comparative biology and taxonomic classification.</title>
        <authorList>
            <person name="Goeker M."/>
        </authorList>
    </citation>
    <scope>NUCLEOTIDE SEQUENCE [LARGE SCALE GENOMIC DNA]</scope>
    <source>
        <strain evidence="2 3">DSM 16380</strain>
    </source>
</reference>
<name>A0A4R2N8Q3_9PAST</name>
<accession>A0A4R2N8Q3</accession>
<dbReference type="Gene3D" id="3.40.30.10">
    <property type="entry name" value="Glutaredoxin"/>
    <property type="match status" value="1"/>
</dbReference>
<protein>
    <submittedName>
        <fullName evidence="2">Glutathione S-transferase</fullName>
    </submittedName>
</protein>
<dbReference type="GO" id="GO:0016740">
    <property type="term" value="F:transferase activity"/>
    <property type="evidence" value="ECO:0007669"/>
    <property type="project" value="UniProtKB-KW"/>
</dbReference>
<evidence type="ECO:0000313" key="3">
    <source>
        <dbReference type="Proteomes" id="UP000295537"/>
    </source>
</evidence>
<feature type="domain" description="GST N-terminal" evidence="1">
    <location>
        <begin position="1"/>
        <end position="81"/>
    </location>
</feature>
<gene>
    <name evidence="2" type="ORF">EV693_10618</name>
</gene>
<dbReference type="InterPro" id="IPR036249">
    <property type="entry name" value="Thioredoxin-like_sf"/>
</dbReference>
<organism evidence="2 3">
    <name type="scientific">Nicoletella semolina</name>
    <dbReference type="NCBI Taxonomy" id="271160"/>
    <lineage>
        <taxon>Bacteria</taxon>
        <taxon>Pseudomonadati</taxon>
        <taxon>Pseudomonadota</taxon>
        <taxon>Gammaproteobacteria</taxon>
        <taxon>Pasteurellales</taxon>
        <taxon>Pasteurellaceae</taxon>
        <taxon>Nicoletella</taxon>
    </lineage>
</organism>
<dbReference type="SUPFAM" id="SSF47616">
    <property type="entry name" value="GST C-terminal domain-like"/>
    <property type="match status" value="1"/>
</dbReference>
<evidence type="ECO:0000259" key="1">
    <source>
        <dbReference type="PROSITE" id="PS50404"/>
    </source>
</evidence>
<comment type="caution">
    <text evidence="2">The sequence shown here is derived from an EMBL/GenBank/DDBJ whole genome shotgun (WGS) entry which is preliminary data.</text>
</comment>
<dbReference type="InterPro" id="IPR036282">
    <property type="entry name" value="Glutathione-S-Trfase_C_sf"/>
</dbReference>
<evidence type="ECO:0000313" key="2">
    <source>
        <dbReference type="EMBL" id="TCP17339.1"/>
    </source>
</evidence>
<dbReference type="SUPFAM" id="SSF52833">
    <property type="entry name" value="Thioredoxin-like"/>
    <property type="match status" value="1"/>
</dbReference>
<dbReference type="PANTHER" id="PTHR43968:SF6">
    <property type="entry name" value="GLUTATHIONE S-TRANSFERASE OMEGA"/>
    <property type="match status" value="1"/>
</dbReference>
<proteinExistence type="predicted"/>
<dbReference type="PROSITE" id="PS50404">
    <property type="entry name" value="GST_NTER"/>
    <property type="match status" value="1"/>
</dbReference>
<dbReference type="Gene3D" id="1.20.1050.10">
    <property type="match status" value="1"/>
</dbReference>
<dbReference type="InterPro" id="IPR004045">
    <property type="entry name" value="Glutathione_S-Trfase_N"/>
</dbReference>
<dbReference type="PANTHER" id="PTHR43968">
    <property type="match status" value="1"/>
</dbReference>
<keyword evidence="2" id="KW-0808">Transferase</keyword>